<dbReference type="EMBL" id="HACA01000419">
    <property type="protein sequence ID" value="CDW17780.1"/>
    <property type="molecule type" value="Transcribed_RNA"/>
</dbReference>
<name>A0A0K2SW90_LEPSM</name>
<evidence type="ECO:0000313" key="1">
    <source>
        <dbReference type="EMBL" id="CDW17780.1"/>
    </source>
</evidence>
<organism evidence="1">
    <name type="scientific">Lepeophtheirus salmonis</name>
    <name type="common">Salmon louse</name>
    <name type="synonym">Caligus salmonis</name>
    <dbReference type="NCBI Taxonomy" id="72036"/>
    <lineage>
        <taxon>Eukaryota</taxon>
        <taxon>Metazoa</taxon>
        <taxon>Ecdysozoa</taxon>
        <taxon>Arthropoda</taxon>
        <taxon>Crustacea</taxon>
        <taxon>Multicrustacea</taxon>
        <taxon>Hexanauplia</taxon>
        <taxon>Copepoda</taxon>
        <taxon>Siphonostomatoida</taxon>
        <taxon>Caligidae</taxon>
        <taxon>Lepeophtheirus</taxon>
    </lineage>
</organism>
<reference evidence="1" key="1">
    <citation type="submission" date="2014-05" db="EMBL/GenBank/DDBJ databases">
        <authorList>
            <person name="Chronopoulou M."/>
        </authorList>
    </citation>
    <scope>NUCLEOTIDE SEQUENCE</scope>
    <source>
        <tissue evidence="1">Whole organism</tissue>
    </source>
</reference>
<protein>
    <submittedName>
        <fullName evidence="1">Uncharacterized protein</fullName>
    </submittedName>
</protein>
<accession>A0A0K2SW90</accession>
<proteinExistence type="predicted"/>
<sequence>MKDEAALNIEALPEKKKTQYIFLKNLLVNFRIKLLQNTDTIQTNVPVGIIP</sequence>
<dbReference type="AlphaFoldDB" id="A0A0K2SW90"/>